<evidence type="ECO:0000313" key="3">
    <source>
        <dbReference type="EMBL" id="OQP68613.1"/>
    </source>
</evidence>
<dbReference type="InterPro" id="IPR015943">
    <property type="entry name" value="WD40/YVTN_repeat-like_dom_sf"/>
</dbReference>
<keyword evidence="1" id="KW-0732">Signal</keyword>
<dbReference type="RefSeq" id="WP_081159290.1">
    <property type="nucleotide sequence ID" value="NZ_LWBP01000001.1"/>
</dbReference>
<reference evidence="4" key="1">
    <citation type="submission" date="2016-04" db="EMBL/GenBank/DDBJ databases">
        <authorList>
            <person name="Chen L."/>
            <person name="Zhuang W."/>
            <person name="Wang G."/>
        </authorList>
    </citation>
    <scope>NUCLEOTIDE SEQUENCE [LARGE SCALE GENOMIC DNA]</scope>
    <source>
        <strain evidence="4">208</strain>
    </source>
</reference>
<dbReference type="Pfam" id="PF18962">
    <property type="entry name" value="Por_Secre_tail"/>
    <property type="match status" value="1"/>
</dbReference>
<name>A0A1V9GDB5_9BACT</name>
<feature type="chain" id="PRO_5012958107" description="Secretion system C-terminal sorting domain-containing protein" evidence="1">
    <location>
        <begin position="20"/>
        <end position="988"/>
    </location>
</feature>
<evidence type="ECO:0000256" key="1">
    <source>
        <dbReference type="SAM" id="SignalP"/>
    </source>
</evidence>
<dbReference type="SUPFAM" id="SSF49785">
    <property type="entry name" value="Galactose-binding domain-like"/>
    <property type="match status" value="1"/>
</dbReference>
<dbReference type="InterPro" id="IPR052025">
    <property type="entry name" value="Xyloglucanase_GH74"/>
</dbReference>
<protein>
    <recommendedName>
        <fullName evidence="2">Secretion system C-terminal sorting domain-containing protein</fullName>
    </recommendedName>
</protein>
<accession>A0A1V9GDB5</accession>
<proteinExistence type="predicted"/>
<dbReference type="PANTHER" id="PTHR43739">
    <property type="entry name" value="XYLOGLUCANASE (EUROFUNG)"/>
    <property type="match status" value="1"/>
</dbReference>
<comment type="caution">
    <text evidence="3">The sequence shown here is derived from an EMBL/GenBank/DDBJ whole genome shotgun (WGS) entry which is preliminary data.</text>
</comment>
<evidence type="ECO:0000313" key="4">
    <source>
        <dbReference type="Proteomes" id="UP000192276"/>
    </source>
</evidence>
<gene>
    <name evidence="3" type="ORF">A4R26_02105</name>
</gene>
<dbReference type="PANTHER" id="PTHR43739:SF5">
    <property type="entry name" value="EXO-ALPHA-SIALIDASE"/>
    <property type="match status" value="1"/>
</dbReference>
<dbReference type="STRING" id="550983.A4R26_02105"/>
<dbReference type="SUPFAM" id="SSF110296">
    <property type="entry name" value="Oligoxyloglucan reducing end-specific cellobiohydrolase"/>
    <property type="match status" value="2"/>
</dbReference>
<dbReference type="OrthoDB" id="9757809at2"/>
<dbReference type="InterPro" id="IPR026444">
    <property type="entry name" value="Secre_tail"/>
</dbReference>
<dbReference type="GO" id="GO:0010411">
    <property type="term" value="P:xyloglucan metabolic process"/>
    <property type="evidence" value="ECO:0007669"/>
    <property type="project" value="TreeGrafter"/>
</dbReference>
<dbReference type="Gene3D" id="2.60.120.260">
    <property type="entry name" value="Galactose-binding domain-like"/>
    <property type="match status" value="1"/>
</dbReference>
<dbReference type="InterPro" id="IPR008979">
    <property type="entry name" value="Galactose-bd-like_sf"/>
</dbReference>
<dbReference type="CDD" id="cd15482">
    <property type="entry name" value="Sialidase_non-viral"/>
    <property type="match status" value="1"/>
</dbReference>
<dbReference type="Gene3D" id="2.130.10.10">
    <property type="entry name" value="YVTN repeat-like/Quinoprotein amine dehydrogenase"/>
    <property type="match status" value="4"/>
</dbReference>
<organism evidence="3 4">
    <name type="scientific">Niastella populi</name>
    <dbReference type="NCBI Taxonomy" id="550983"/>
    <lineage>
        <taxon>Bacteria</taxon>
        <taxon>Pseudomonadati</taxon>
        <taxon>Bacteroidota</taxon>
        <taxon>Chitinophagia</taxon>
        <taxon>Chitinophagales</taxon>
        <taxon>Chitinophagaceae</taxon>
        <taxon>Niastella</taxon>
    </lineage>
</organism>
<sequence>MRKLTLSFLLAVLCLTASSQTDIFTLMERTDLRLSEIERIANRYFDSVGTGRGTGYKQYQRWLYERKFHIDENGFFINAETEAARYKAAKQLMKARQSDPSARGTFGTWTELGPQNWTYTSGWNPGVGRITSVAIHPANHAVIYVSSPGGGIWKSTNSGASWTPLVDFTSPDWMNIFNLCIDPLNQSVVYAAVQGGGVIKSTNAGVTWAATGSGPSTTRKVVVHPANSSIVFATANNGIFRSTNGGSTWTQVHTESKEDLEFHPTDPNIMYTSGSGGTSCFWRSVDNGVTWTAVTVANGITNVGRSLIGVSPADPAVVYVVQANGSSFGKMYRSANAGQTFVTTVTGNAASGTNYFGYETTGTGTGGQATYDMAICVNPVNINEVMIAGIICWKSTNGGTSFVAQTAWSYPNSVGYNHADVHALEWIGATIYSGSDGGIYKSNNNGGDWIDLSAGLGIRQFYRIACSKTDPDVITGGAQDNGSSFRRTDSSWKDWLGADGMDCIISPTNANIAIGTSQNGAIYKTTNAGQSRSNLTQPSSGNWITPLVMHPTNQNTVYGGWTGIYRSVNGGTNWTRISGTIINSKMNCLAVAPGDTNYIYGSVGAKLFRTNNGGATWDSVTVPASINAIYVSQVNPSKIYLALNSTSNRVFVSTNRGTTLTNISNGLPALVARSIVVDNNPSESIYVGMNVGVYYRDNVDTNWVEHASGLPLVAVNEVEIQKSSGKLRVATYGRGVWETSLWSPILVGTTDITDDGGLILAQHMTGSPANEDYTKVIDNNNTTKYLTFNCSTWVRYSAANTWVPKGYSIVSGNDAPDRDPRNWTLQASLDSVNWVTLHTVSNEFFSGRAQEKVYVFNNAAAYKYYQVNFNCKAGSLFQVAELRIYGIQQPAILTKTATQTDRYVTSPDELPARGIKAFPNPVSGKLTITGLQHAHTIIMYDMNGKQVLTQQVNGNTKVLDLQKFTRGIYQVIIIDKDQGHTNLRIIKE</sequence>
<feature type="signal peptide" evidence="1">
    <location>
        <begin position="1"/>
        <end position="19"/>
    </location>
</feature>
<dbReference type="EMBL" id="LWBP01000001">
    <property type="protein sequence ID" value="OQP68613.1"/>
    <property type="molecule type" value="Genomic_DNA"/>
</dbReference>
<evidence type="ECO:0000259" key="2">
    <source>
        <dbReference type="Pfam" id="PF18962"/>
    </source>
</evidence>
<dbReference type="Proteomes" id="UP000192276">
    <property type="component" value="Unassembled WGS sequence"/>
</dbReference>
<keyword evidence="4" id="KW-1185">Reference proteome</keyword>
<dbReference type="AlphaFoldDB" id="A0A1V9GDB5"/>
<feature type="domain" description="Secretion system C-terminal sorting" evidence="2">
    <location>
        <begin position="918"/>
        <end position="980"/>
    </location>
</feature>
<dbReference type="NCBIfam" id="TIGR04183">
    <property type="entry name" value="Por_Secre_tail"/>
    <property type="match status" value="1"/>
</dbReference>